<dbReference type="OrthoDB" id="9787435at2"/>
<proteinExistence type="predicted"/>
<organism evidence="4 7">
    <name type="scientific">Nocardia seriolae</name>
    <dbReference type="NCBI Taxonomy" id="37332"/>
    <lineage>
        <taxon>Bacteria</taxon>
        <taxon>Bacillati</taxon>
        <taxon>Actinomycetota</taxon>
        <taxon>Actinomycetes</taxon>
        <taxon>Mycobacteriales</taxon>
        <taxon>Nocardiaceae</taxon>
        <taxon>Nocardia</taxon>
    </lineage>
</organism>
<dbReference type="Gene3D" id="3.40.50.720">
    <property type="entry name" value="NAD(P)-binding Rossmann-like Domain"/>
    <property type="match status" value="1"/>
</dbReference>
<reference evidence="5 6" key="2">
    <citation type="journal article" date="2016" name="Genome Announc.">
        <title>Draft Genome Sequence of Erythromycin- and Oxytetracycline-Sensitive Nocardia seriolae Strain U-1 (NBRC 110359).</title>
        <authorList>
            <person name="Imajoh M."/>
            <person name="Sukeda M."/>
            <person name="Shimizu M."/>
            <person name="Yamane J."/>
            <person name="Ohnishi K."/>
            <person name="Oshima S."/>
        </authorList>
    </citation>
    <scope>NUCLEOTIDE SEQUENCE [LARGE SCALE GENOMIC DNA]</scope>
    <source>
        <strain evidence="5 6">U-1</strain>
    </source>
</reference>
<dbReference type="InterPro" id="IPR036291">
    <property type="entry name" value="NAD(P)-bd_dom_sf"/>
</dbReference>
<keyword evidence="1" id="KW-0521">NADP</keyword>
<dbReference type="GO" id="GO:0070402">
    <property type="term" value="F:NADPH binding"/>
    <property type="evidence" value="ECO:0007669"/>
    <property type="project" value="TreeGrafter"/>
</dbReference>
<accession>A0A0B8N7S6</accession>
<dbReference type="EC" id="1.6.5.5" evidence="4"/>
<keyword evidence="2 4" id="KW-0560">Oxidoreductase</keyword>
<dbReference type="InterPro" id="IPR013154">
    <property type="entry name" value="ADH-like_N"/>
</dbReference>
<dbReference type="GO" id="GO:0003960">
    <property type="term" value="F:quinone reductase (NADPH) activity"/>
    <property type="evidence" value="ECO:0007669"/>
    <property type="project" value="UniProtKB-EC"/>
</dbReference>
<dbReference type="PANTHER" id="PTHR48106">
    <property type="entry name" value="QUINONE OXIDOREDUCTASE PIG3-RELATED"/>
    <property type="match status" value="1"/>
</dbReference>
<name>A0A0B8N7S6_9NOCA</name>
<dbReference type="InterPro" id="IPR020843">
    <property type="entry name" value="ER"/>
</dbReference>
<reference evidence="6" key="1">
    <citation type="submission" date="2015-07" db="EMBL/GenBank/DDBJ databases">
        <title>Nocardia seriolae U-1 whole genome shotgun sequence.</title>
        <authorList>
            <person name="Imajoh M."/>
            <person name="Fukumoto Y."/>
            <person name="Sukeda M."/>
            <person name="Yamane J."/>
            <person name="Yamasaki K."/>
            <person name="Shimizu M."/>
            <person name="Ohnishi K."/>
            <person name="Oshima S."/>
        </authorList>
    </citation>
    <scope>NUCLEOTIDE SEQUENCE [LARGE SCALE GENOMIC DNA]</scope>
    <source>
        <strain evidence="6">U-1</strain>
    </source>
</reference>
<dbReference type="EMBL" id="CP017839">
    <property type="protein sequence ID" value="APA99976.1"/>
    <property type="molecule type" value="Genomic_DNA"/>
</dbReference>
<dbReference type="RefSeq" id="WP_033088549.1">
    <property type="nucleotide sequence ID" value="NZ_AP017900.1"/>
</dbReference>
<dbReference type="Gene3D" id="3.90.180.10">
    <property type="entry name" value="Medium-chain alcohol dehydrogenases, catalytic domain"/>
    <property type="match status" value="1"/>
</dbReference>
<gene>
    <name evidence="4" type="ORF">NS506_05940</name>
    <name evidence="5" type="ORF">NSK11_contig00065-0020</name>
</gene>
<evidence type="ECO:0000313" key="5">
    <source>
        <dbReference type="EMBL" id="GAP29838.1"/>
    </source>
</evidence>
<dbReference type="Pfam" id="PF13602">
    <property type="entry name" value="ADH_zinc_N_2"/>
    <property type="match status" value="1"/>
</dbReference>
<dbReference type="SUPFAM" id="SSF51735">
    <property type="entry name" value="NAD(P)-binding Rossmann-fold domains"/>
    <property type="match status" value="1"/>
</dbReference>
<keyword evidence="6" id="KW-1185">Reference proteome</keyword>
<evidence type="ECO:0000313" key="7">
    <source>
        <dbReference type="Proteomes" id="UP000180166"/>
    </source>
</evidence>
<sequence length="299" mass="30558">MRAAIIERKGEPEVLRIGDVPEPELGAGEIRVRVAAAAVNPVDLKTRSGFLPIDIAFPGVLGWDVAGVVAEIGAGATGFAVGDPVVGMVAQPVRRYGTYAETVAAPASVFAPAPTGIALVEAAALPLGGLTAAQTLEKLTLPQESPVLVTGAAGSVGRIAVQLLLSRGHRVDGLARASDRVDLGALGVGRVFTSLTELPMAAYTAVVDTAGLAAAIGAVRDGGQFVAIDDNQQPEPQRGIVPRKSYVNEDGAQLAELAAAVSAGELWLPVGRRYPLHDAALAHKEFGAGGLRGKVLLIP</sequence>
<evidence type="ECO:0000313" key="4">
    <source>
        <dbReference type="EMBL" id="APA99976.1"/>
    </source>
</evidence>
<dbReference type="EMBL" id="BBYQ01000065">
    <property type="protein sequence ID" value="GAP29838.1"/>
    <property type="molecule type" value="Genomic_DNA"/>
</dbReference>
<dbReference type="KEGG" id="nsr:NS506_05940"/>
<evidence type="ECO:0000259" key="3">
    <source>
        <dbReference type="SMART" id="SM00829"/>
    </source>
</evidence>
<reference evidence="4 7" key="3">
    <citation type="submission" date="2016-10" db="EMBL/GenBank/DDBJ databases">
        <title>Genome sequence of Nocardia seriolae strain EM150506, isolated from Anguila japonica.</title>
        <authorList>
            <person name="Han H.-J."/>
        </authorList>
    </citation>
    <scope>NUCLEOTIDE SEQUENCE [LARGE SCALE GENOMIC DNA]</scope>
    <source>
        <strain evidence="4 7">EM150506</strain>
    </source>
</reference>
<dbReference type="InterPro" id="IPR011032">
    <property type="entry name" value="GroES-like_sf"/>
</dbReference>
<dbReference type="AlphaFoldDB" id="A0A0B8N7S6"/>
<dbReference type="InterPro" id="IPR001509">
    <property type="entry name" value="Epimerase_deHydtase"/>
</dbReference>
<dbReference type="Pfam" id="PF01370">
    <property type="entry name" value="Epimerase"/>
    <property type="match status" value="1"/>
</dbReference>
<dbReference type="CDD" id="cd05289">
    <property type="entry name" value="MDR_like_2"/>
    <property type="match status" value="1"/>
</dbReference>
<evidence type="ECO:0000256" key="2">
    <source>
        <dbReference type="ARBA" id="ARBA00023002"/>
    </source>
</evidence>
<dbReference type="SUPFAM" id="SSF50129">
    <property type="entry name" value="GroES-like"/>
    <property type="match status" value="1"/>
</dbReference>
<dbReference type="SMART" id="SM00829">
    <property type="entry name" value="PKS_ER"/>
    <property type="match status" value="1"/>
</dbReference>
<protein>
    <submittedName>
        <fullName evidence="4">NADPH:quinone reductase</fullName>
        <ecNumber evidence="4">1.6.5.5</ecNumber>
    </submittedName>
    <submittedName>
        <fullName evidence="5">Oxidoreductase</fullName>
    </submittedName>
</protein>
<dbReference type="Proteomes" id="UP000037179">
    <property type="component" value="Unassembled WGS sequence"/>
</dbReference>
<dbReference type="GeneID" id="93376443"/>
<evidence type="ECO:0000313" key="6">
    <source>
        <dbReference type="Proteomes" id="UP000037179"/>
    </source>
</evidence>
<evidence type="ECO:0000256" key="1">
    <source>
        <dbReference type="ARBA" id="ARBA00022857"/>
    </source>
</evidence>
<dbReference type="Proteomes" id="UP000180166">
    <property type="component" value="Chromosome"/>
</dbReference>
<feature type="domain" description="Enoyl reductase (ER)" evidence="3">
    <location>
        <begin position="10"/>
        <end position="297"/>
    </location>
</feature>
<dbReference type="Pfam" id="PF08240">
    <property type="entry name" value="ADH_N"/>
    <property type="match status" value="1"/>
</dbReference>